<dbReference type="BioCyc" id="PGIN242619:G1G02-2006-MONOMER"/>
<keyword evidence="2" id="KW-1185">Reference proteome</keyword>
<accession>Q7MT52</accession>
<name>Q7MT52_PORGI</name>
<dbReference type="Gene3D" id="2.60.40.3690">
    <property type="match status" value="1"/>
</dbReference>
<gene>
    <name evidence="1" type="ordered locus">PG_2136</name>
</gene>
<dbReference type="EMBL" id="AE015924">
    <property type="protein sequence ID" value="AAQ67091.1"/>
    <property type="molecule type" value="Genomic_DNA"/>
</dbReference>
<proteinExistence type="predicted"/>
<dbReference type="PATRIC" id="fig|242619.8.peg.1990"/>
<organism evidence="1 2">
    <name type="scientific">Porphyromonas gingivalis (strain ATCC BAA-308 / W83)</name>
    <dbReference type="NCBI Taxonomy" id="242619"/>
    <lineage>
        <taxon>Bacteria</taxon>
        <taxon>Pseudomonadati</taxon>
        <taxon>Bacteroidota</taxon>
        <taxon>Bacteroidia</taxon>
        <taxon>Bacteroidales</taxon>
        <taxon>Porphyromonadaceae</taxon>
        <taxon>Porphyromonas</taxon>
    </lineage>
</organism>
<evidence type="ECO:0000313" key="2">
    <source>
        <dbReference type="Proteomes" id="UP000000588"/>
    </source>
</evidence>
<dbReference type="HOGENOM" id="CLU_495072_0_0_10"/>
<dbReference type="PROSITE" id="PS51257">
    <property type="entry name" value="PROKAR_LIPOPROTEIN"/>
    <property type="match status" value="1"/>
</dbReference>
<reference evidence="1 2" key="1">
    <citation type="journal article" date="2003" name="J. Bacteriol.">
        <title>Complete genome sequence of the oral pathogenic bacterium Porphyromonas gingivalis strain W83.</title>
        <authorList>
            <person name="Nelson K."/>
            <person name="Fleishmann R."/>
            <person name="DeBoy R."/>
            <person name="Paulsen I."/>
            <person name="Fouts D."/>
            <person name="Eisen J."/>
            <person name="Daugherty S."/>
            <person name="Dodson R."/>
            <person name="Durkin A."/>
            <person name="Gwinn M."/>
            <person name="Haft D."/>
            <person name="Kolonay J."/>
            <person name="Nelson W."/>
            <person name="White O."/>
            <person name="Mason T."/>
            <person name="Tallon L."/>
            <person name="Gray J."/>
            <person name="Granger D."/>
            <person name="Tettelin H."/>
            <person name="Dong H."/>
            <person name="Galvin J."/>
            <person name="Duncan M."/>
            <person name="Dewhirst F."/>
            <person name="Fraser C."/>
        </authorList>
    </citation>
    <scope>NUCLEOTIDE SEQUENCE [LARGE SCALE GENOMIC DNA]</scope>
    <source>
        <strain evidence="2">ATCC BAA-308 / W83</strain>
    </source>
</reference>
<dbReference type="KEGG" id="pgi:PG_2136"/>
<protein>
    <submittedName>
        <fullName evidence="1">Uncharacterized protein</fullName>
    </submittedName>
</protein>
<sequence length="554" mass="61685">MKKLLYILLLPLLILSCVKEQNMSVPGDEAVVRFSLDQSDFSSLRSRSYEDLIQTLELWVFDEQGLFVEKAKEVQYNPFANSFTAKVSKSMSPRIIHFIVNYTLANEANWVGHDEKEMVPSLSVGTQPTYLHMWARKRYEKIEGNDNLQTITVRRNMAKFSLAMNTAKLTEVEYSLYNTFDKGTLAPFDPSETNPDLAFKKDFVTEPAGADFDNQKGFKPVGPENFFYGFERKNSVIAAGEQISCLIIKGKYQGSNAFSYYKIDFVHQDDKTKRYDIIRNHFYKVTINDVFKAGFPTIEAALSGAAANNIALSEELQMYPSFSDGKGKIEVDHTYLAFTDGQTTGTIKAAYYPNVGNVTQQNNLITVTYSGDAVTGATNNNGTISLSLAATPGSGSCTSDIIVGAQDNPDLKRLVRVVVRKPYVYNPFAVRTQKGAGDAFTEYTATSNAVSCQVHKTQDKALNIVMNIPADFNPALLPTTFRIKTNNFYPSGGQGLIFGNEAEKPFYDYILTAIPTDRKVELMFKSNKSASAETITVSSRSKYFHTQTITVANP</sequence>
<evidence type="ECO:0000313" key="1">
    <source>
        <dbReference type="EMBL" id="AAQ67091.1"/>
    </source>
</evidence>
<dbReference type="STRING" id="242619.PG_2136"/>
<dbReference type="EnsemblBacteria" id="AAQ67091">
    <property type="protein sequence ID" value="AAQ67091"/>
    <property type="gene ID" value="PG_2136"/>
</dbReference>
<dbReference type="RefSeq" id="WP_010956507.1">
    <property type="nucleotide sequence ID" value="NC_002950.2"/>
</dbReference>
<dbReference type="Proteomes" id="UP000000588">
    <property type="component" value="Chromosome"/>
</dbReference>
<dbReference type="AlphaFoldDB" id="Q7MT52"/>
<dbReference type="eggNOG" id="ENOG502Z9ZY">
    <property type="taxonomic scope" value="Bacteria"/>
</dbReference>